<dbReference type="Pfam" id="PF07715">
    <property type="entry name" value="Plug"/>
    <property type="match status" value="1"/>
</dbReference>
<feature type="domain" description="TonB-dependent receptor-like beta-barrel" evidence="12">
    <location>
        <begin position="393"/>
        <end position="927"/>
    </location>
</feature>
<dbReference type="SUPFAM" id="SSF56935">
    <property type="entry name" value="Porins"/>
    <property type="match status" value="1"/>
</dbReference>
<dbReference type="PROSITE" id="PS52016">
    <property type="entry name" value="TONB_DEPENDENT_REC_3"/>
    <property type="match status" value="1"/>
</dbReference>
<dbReference type="Gene3D" id="2.170.130.10">
    <property type="entry name" value="TonB-dependent receptor, plug domain"/>
    <property type="match status" value="1"/>
</dbReference>
<evidence type="ECO:0000256" key="11">
    <source>
        <dbReference type="RuleBase" id="RU003357"/>
    </source>
</evidence>
<evidence type="ECO:0000256" key="3">
    <source>
        <dbReference type="ARBA" id="ARBA00022452"/>
    </source>
</evidence>
<evidence type="ECO:0000259" key="13">
    <source>
        <dbReference type="Pfam" id="PF07715"/>
    </source>
</evidence>
<dbReference type="PROSITE" id="PS01156">
    <property type="entry name" value="TONB_DEPENDENT_REC_2"/>
    <property type="match status" value="1"/>
</dbReference>
<dbReference type="InterPro" id="IPR000531">
    <property type="entry name" value="Beta-barrel_TonB"/>
</dbReference>
<dbReference type="InterPro" id="IPR010917">
    <property type="entry name" value="TonB_rcpt_CS"/>
</dbReference>
<evidence type="ECO:0000256" key="6">
    <source>
        <dbReference type="ARBA" id="ARBA00023077"/>
    </source>
</evidence>
<evidence type="ECO:0000256" key="7">
    <source>
        <dbReference type="ARBA" id="ARBA00023136"/>
    </source>
</evidence>
<dbReference type="InterPro" id="IPR012910">
    <property type="entry name" value="Plug_dom"/>
</dbReference>
<dbReference type="InterPro" id="IPR037066">
    <property type="entry name" value="Plug_dom_sf"/>
</dbReference>
<name>A0A918STH2_9GAMM</name>
<comment type="caution">
    <text evidence="14">The sequence shown here is derived from an EMBL/GenBank/DDBJ whole genome shotgun (WGS) entry which is preliminary data.</text>
</comment>
<evidence type="ECO:0000256" key="10">
    <source>
        <dbReference type="PROSITE-ProRule" id="PRU10144"/>
    </source>
</evidence>
<dbReference type="InterPro" id="IPR036942">
    <property type="entry name" value="Beta-barrel_TonB_sf"/>
</dbReference>
<evidence type="ECO:0000256" key="4">
    <source>
        <dbReference type="ARBA" id="ARBA00022692"/>
    </source>
</evidence>
<keyword evidence="15" id="KW-1185">Reference proteome</keyword>
<dbReference type="Pfam" id="PF00593">
    <property type="entry name" value="TonB_dep_Rec_b-barrel"/>
    <property type="match status" value="1"/>
</dbReference>
<dbReference type="AlphaFoldDB" id="A0A918STH2"/>
<keyword evidence="14" id="KW-0675">Receptor</keyword>
<evidence type="ECO:0000313" key="14">
    <source>
        <dbReference type="EMBL" id="GHA70877.1"/>
    </source>
</evidence>
<keyword evidence="8 9" id="KW-0998">Cell outer membrane</keyword>
<evidence type="ECO:0000256" key="2">
    <source>
        <dbReference type="ARBA" id="ARBA00022448"/>
    </source>
</evidence>
<feature type="short sequence motif" description="TonB C-terminal box" evidence="10">
    <location>
        <begin position="944"/>
        <end position="961"/>
    </location>
</feature>
<keyword evidence="6 11" id="KW-0798">TonB box</keyword>
<keyword evidence="7 9" id="KW-0472">Membrane</keyword>
<dbReference type="Proteomes" id="UP000646426">
    <property type="component" value="Unassembled WGS sequence"/>
</dbReference>
<keyword evidence="3 9" id="KW-1134">Transmembrane beta strand</keyword>
<feature type="domain" description="TonB-dependent receptor plug" evidence="13">
    <location>
        <begin position="36"/>
        <end position="148"/>
    </location>
</feature>
<dbReference type="GO" id="GO:0009279">
    <property type="term" value="C:cell outer membrane"/>
    <property type="evidence" value="ECO:0007669"/>
    <property type="project" value="UniProtKB-SubCell"/>
</dbReference>
<dbReference type="Gene3D" id="2.40.170.20">
    <property type="entry name" value="TonB-dependent receptor, beta-barrel domain"/>
    <property type="match status" value="1"/>
</dbReference>
<dbReference type="PANTHER" id="PTHR47234">
    <property type="match status" value="1"/>
</dbReference>
<reference evidence="14" key="1">
    <citation type="journal article" date="2014" name="Int. J. Syst. Evol. Microbiol.">
        <title>Complete genome sequence of Corynebacterium casei LMG S-19264T (=DSM 44701T), isolated from a smear-ripened cheese.</title>
        <authorList>
            <consortium name="US DOE Joint Genome Institute (JGI-PGF)"/>
            <person name="Walter F."/>
            <person name="Albersmeier A."/>
            <person name="Kalinowski J."/>
            <person name="Ruckert C."/>
        </authorList>
    </citation>
    <scope>NUCLEOTIDE SEQUENCE</scope>
    <source>
        <strain evidence="14">KCTC 23077</strain>
    </source>
</reference>
<organism evidence="14 15">
    <name type="scientific">Cognatilysobacter bugurensis</name>
    <dbReference type="NCBI Taxonomy" id="543356"/>
    <lineage>
        <taxon>Bacteria</taxon>
        <taxon>Pseudomonadati</taxon>
        <taxon>Pseudomonadota</taxon>
        <taxon>Gammaproteobacteria</taxon>
        <taxon>Lysobacterales</taxon>
        <taxon>Lysobacteraceae</taxon>
        <taxon>Cognatilysobacter</taxon>
    </lineage>
</organism>
<proteinExistence type="inferred from homology"/>
<evidence type="ECO:0000256" key="8">
    <source>
        <dbReference type="ARBA" id="ARBA00023237"/>
    </source>
</evidence>
<evidence type="ECO:0000256" key="1">
    <source>
        <dbReference type="ARBA" id="ARBA00004571"/>
    </source>
</evidence>
<keyword evidence="4 9" id="KW-0812">Transmembrane</keyword>
<evidence type="ECO:0000256" key="9">
    <source>
        <dbReference type="PROSITE-ProRule" id="PRU01360"/>
    </source>
</evidence>
<protein>
    <submittedName>
        <fullName evidence="14">TonB-dependent receptor</fullName>
    </submittedName>
</protein>
<dbReference type="PANTHER" id="PTHR47234:SF2">
    <property type="entry name" value="TONB-DEPENDENT RECEPTOR"/>
    <property type="match status" value="1"/>
</dbReference>
<dbReference type="InterPro" id="IPR039426">
    <property type="entry name" value="TonB-dep_rcpt-like"/>
</dbReference>
<gene>
    <name evidence="14" type="primary">btuB</name>
    <name evidence="14" type="ORF">GCM10007067_03910</name>
</gene>
<comment type="similarity">
    <text evidence="9 11">Belongs to the TonB-dependent receptor family.</text>
</comment>
<evidence type="ECO:0000256" key="5">
    <source>
        <dbReference type="ARBA" id="ARBA00022729"/>
    </source>
</evidence>
<dbReference type="EMBL" id="BMYD01000001">
    <property type="protein sequence ID" value="GHA70877.1"/>
    <property type="molecule type" value="Genomic_DNA"/>
</dbReference>
<evidence type="ECO:0000313" key="15">
    <source>
        <dbReference type="Proteomes" id="UP000646426"/>
    </source>
</evidence>
<keyword evidence="5" id="KW-0732">Signal</keyword>
<evidence type="ECO:0000259" key="12">
    <source>
        <dbReference type="Pfam" id="PF00593"/>
    </source>
</evidence>
<keyword evidence="2 9" id="KW-0813">Transport</keyword>
<comment type="subcellular location">
    <subcellularLocation>
        <location evidence="1 9">Cell outer membrane</location>
        <topology evidence="1 9">Multi-pass membrane protein</topology>
    </subcellularLocation>
</comment>
<accession>A0A918STH2</accession>
<reference evidence="14" key="2">
    <citation type="submission" date="2020-09" db="EMBL/GenBank/DDBJ databases">
        <authorList>
            <person name="Sun Q."/>
            <person name="Kim S."/>
        </authorList>
    </citation>
    <scope>NUCLEOTIDE SEQUENCE</scope>
    <source>
        <strain evidence="14">KCTC 23077</strain>
    </source>
</reference>
<sequence length="961" mass="104348">MAQEATTATPTTGQAATNLDKVTVTGTRIARQGFVTPSPVTSVSAAEIRATGAVTIGDLMTKLPSLSPSYTLGNSSRFIGTVGLGLLDLRGMGTARTLVLVNGRRHVGSSPGSTAVDVNTIPVDWIERVEVITGGASSVYGADAVAGVVNFILRKSFDGFEMRGQTGQADESDFSRSFVSFSGGSDFADGRGTAAFSVEHSEQDRFGRGNREIGQEFLTQISNPNYDPTQPPSQDNPQRIFLGPGGTSAFSNGGTFILGGVRYLFNDDGTYRPVRYSGLRDTANPANCVDCDFLDLNSVADLEPAYERNSLNTLFRFDLNDNHSMFFEGKYVQAKSQFFGQPAFDAPLRLLRDNPFISPQLRAEMVARGQTQLLINRFNVDAGRRGEDVERQTFRTVFGLEGYLSDDWKYETSAVYGQTTIDRLNVNNRINERWQAGLDTTRDANGNIVCRATVNPLAINPHTGRTYSSFATAGCVPFSVLGEGAVSAEAAAWFNTNSLNQSKLTQTVFSASVSNSALFELPAGGLGFAGGVEYRKETSRENTDALAAAGLTFLNAIPSRGGAYDVKEVFSEVSIPVLADLPGIDRLTVDLAGRYSDYSTIGSTSTWNLGLDWSIIPSLRFRGTYAQAVRAPSIGELFNPQSQNFAFISDPCNATGANSLATAPDRALRQANCNALGIPTGYQDTYTANRPGVSGGNPNLDPEEAKSVSLGFVWQPEFIEGFGLSMDYYRITLTDAIGSVTAQTNATRCVDAPGGINNPFCEAIFRAPAGGFTDAQGRVFPGYSITNWQALAENLAKSRRVGVDVEMDYRFDLLGGNTTLRFVGTRILQSREFAFQDFPNEFVEYVTYVTDPRWRATLNAGYKFGDWRVQWDMRYVDGNLRVVPNSYQANPGQVAPIFNPSYTYHNTQIGYAVGETGLDVYVGVDNVFDKDPPLNYFGTDAGTSMYDSVGRFFYVGATYKF</sequence>